<evidence type="ECO:0000256" key="1">
    <source>
        <dbReference type="SAM" id="MobiDB-lite"/>
    </source>
</evidence>
<dbReference type="Gene3D" id="3.10.450.50">
    <property type="match status" value="1"/>
</dbReference>
<proteinExistence type="predicted"/>
<dbReference type="OrthoDB" id="339151at2759"/>
<evidence type="ECO:0000313" key="4">
    <source>
        <dbReference type="Proteomes" id="UP000325440"/>
    </source>
</evidence>
<gene>
    <name evidence="3" type="ORF">CINCED_3A009012</name>
</gene>
<feature type="domain" description="NTF2" evidence="2">
    <location>
        <begin position="14"/>
        <end position="125"/>
    </location>
</feature>
<reference evidence="3 4" key="1">
    <citation type="submission" date="2019-08" db="EMBL/GenBank/DDBJ databases">
        <authorList>
            <person name="Alioto T."/>
            <person name="Alioto T."/>
            <person name="Gomez Garrido J."/>
        </authorList>
    </citation>
    <scope>NUCLEOTIDE SEQUENCE [LARGE SCALE GENOMIC DNA]</scope>
</reference>
<protein>
    <submittedName>
        <fullName evidence="3">Nuclear transport factor 2, eukaryote,NTF2-like domain</fullName>
    </submittedName>
</protein>
<sequence length="522" mass="57364">MADPTTITRNAALLGTTFAQHYYAVMRTTPEQADQFYDDSGEYQTVYEDCAAVIARTRQQVKKVLSRPMAASKLTVKSIFSVPYGGSVERLLVIVTGQSFMHVFVAEYRPKRFLNYVIVTSLTQYVNAEKAGDCPNLKTTLGAGDCRTDISTDRTPTACLKAKKQVGSSPCIPTYHEPFPNTVTDNVQPDIIIDNALFKFINNIKNPAEITISREPLPDTITDNTPTAGSKAKKHVRFASNIATYHEPIPDNINDNTQYDTVTEIPPIAILKRKSNPIEIATPPEPSTPNTVSINIHHNLVTQNPLTRNISSVPNPSQMSTLREPAPNAFNEKIQPNFATGKSQSQILKRVPTPPVIKNSRKPLSLIIDTHNTPLGLAKKKPPVQILNRVPNPTDVSSHREPSTPNTTTINMHCNLASRISPTRTLHHVPNPSEMTALRKPSSSNTVVGVGIDYAEPVTMRDNQSRKMRTYKTVSVFVWLRVTAAVHLNPSTSTRTAGSIASSPTGGSVYSLILINAISEQR</sequence>
<dbReference type="PROSITE" id="PS50177">
    <property type="entry name" value="NTF2_DOMAIN"/>
    <property type="match status" value="1"/>
</dbReference>
<dbReference type="InterPro" id="IPR032710">
    <property type="entry name" value="NTF2-like_dom_sf"/>
</dbReference>
<organism evidence="3 4">
    <name type="scientific">Cinara cedri</name>
    <dbReference type="NCBI Taxonomy" id="506608"/>
    <lineage>
        <taxon>Eukaryota</taxon>
        <taxon>Metazoa</taxon>
        <taxon>Ecdysozoa</taxon>
        <taxon>Arthropoda</taxon>
        <taxon>Hexapoda</taxon>
        <taxon>Insecta</taxon>
        <taxon>Pterygota</taxon>
        <taxon>Neoptera</taxon>
        <taxon>Paraneoptera</taxon>
        <taxon>Hemiptera</taxon>
        <taxon>Sternorrhyncha</taxon>
        <taxon>Aphidomorpha</taxon>
        <taxon>Aphidoidea</taxon>
        <taxon>Aphididae</taxon>
        <taxon>Lachninae</taxon>
        <taxon>Cinara</taxon>
    </lineage>
</organism>
<dbReference type="InterPro" id="IPR018222">
    <property type="entry name" value="Nuclear_transport_factor_2_euk"/>
</dbReference>
<evidence type="ECO:0000313" key="3">
    <source>
        <dbReference type="EMBL" id="VVC30505.1"/>
    </source>
</evidence>
<keyword evidence="4" id="KW-1185">Reference proteome</keyword>
<evidence type="ECO:0000259" key="2">
    <source>
        <dbReference type="PROSITE" id="PS50177"/>
    </source>
</evidence>
<dbReference type="EMBL" id="CABPRJ010000520">
    <property type="protein sequence ID" value="VVC30505.1"/>
    <property type="molecule type" value="Genomic_DNA"/>
</dbReference>
<dbReference type="AlphaFoldDB" id="A0A5E4MG56"/>
<dbReference type="SUPFAM" id="SSF54427">
    <property type="entry name" value="NTF2-like"/>
    <property type="match status" value="1"/>
</dbReference>
<name>A0A5E4MG56_9HEMI</name>
<accession>A0A5E4MG56</accession>
<feature type="region of interest" description="Disordered" evidence="1">
    <location>
        <begin position="389"/>
        <end position="410"/>
    </location>
</feature>
<dbReference type="Proteomes" id="UP000325440">
    <property type="component" value="Unassembled WGS sequence"/>
</dbReference>